<accession>A0A1M5UIP4</accession>
<dbReference type="OrthoDB" id="42613at2"/>
<dbReference type="Proteomes" id="UP000183967">
    <property type="component" value="Unassembled WGS sequence"/>
</dbReference>
<dbReference type="InterPro" id="IPR052345">
    <property type="entry name" value="Rad_response_metalloprotease"/>
</dbReference>
<organism evidence="2 3">
    <name type="scientific">Caloranaerobacter azorensis DSM 13643</name>
    <dbReference type="NCBI Taxonomy" id="1121264"/>
    <lineage>
        <taxon>Bacteria</taxon>
        <taxon>Bacillati</taxon>
        <taxon>Bacillota</taxon>
        <taxon>Tissierellia</taxon>
        <taxon>Tissierellales</taxon>
        <taxon>Thermohalobacteraceae</taxon>
        <taxon>Caloranaerobacter</taxon>
    </lineage>
</organism>
<dbReference type="PANTHER" id="PTHR43236:SF1">
    <property type="entry name" value="BLL7220 PROTEIN"/>
    <property type="match status" value="1"/>
</dbReference>
<evidence type="ECO:0000313" key="2">
    <source>
        <dbReference type="EMBL" id="SHH62780.1"/>
    </source>
</evidence>
<dbReference type="PANTHER" id="PTHR43236">
    <property type="entry name" value="ANTITOXIN HIGA1"/>
    <property type="match status" value="1"/>
</dbReference>
<dbReference type="Gene3D" id="1.10.10.2910">
    <property type="match status" value="1"/>
</dbReference>
<dbReference type="InterPro" id="IPR010359">
    <property type="entry name" value="IrrE_HExxH"/>
</dbReference>
<evidence type="ECO:0000313" key="3">
    <source>
        <dbReference type="Proteomes" id="UP000183967"/>
    </source>
</evidence>
<keyword evidence="3" id="KW-1185">Reference proteome</keyword>
<reference evidence="3" key="1">
    <citation type="submission" date="2016-11" db="EMBL/GenBank/DDBJ databases">
        <authorList>
            <person name="Varghese N."/>
            <person name="Submissions S."/>
        </authorList>
    </citation>
    <scope>NUCLEOTIDE SEQUENCE [LARGE SCALE GENOMIC DNA]</scope>
    <source>
        <strain evidence="3">DSM 13643</strain>
    </source>
</reference>
<dbReference type="AlphaFoldDB" id="A0A1M5UIP4"/>
<dbReference type="Pfam" id="PF06114">
    <property type="entry name" value="Peptidase_M78"/>
    <property type="match status" value="1"/>
</dbReference>
<feature type="domain" description="IrrE N-terminal-like" evidence="1">
    <location>
        <begin position="50"/>
        <end position="179"/>
    </location>
</feature>
<sequence length="289" mass="34216">MLSLKEIEKIEKRALEQRRIHDLGDESPIGLKIFSYIEKIYDSYILLYPLKTRKIAGFTRKQGEVIQIFVNTSFSLSFQVFATAHELYHLIDLKEKSVDKFIVCNDQDISESIDDTGLNIEEIKANYFAAAFLMPRSVIEDRFSNFKRKKYLEEDLVLKIIELQFEYEIPYKTILKRLKELRIIGNKEFEKLKSYDEQILEYCKMLDAEMCKHINELEHSNRRKYHSLNVPKIAYDIYRNNIITISKLESIIKKYDKTLDDFRVVKPEIKPIDIDFSSFGAGDDEYDED</sequence>
<evidence type="ECO:0000259" key="1">
    <source>
        <dbReference type="Pfam" id="PF06114"/>
    </source>
</evidence>
<dbReference type="EMBL" id="FQXO01000035">
    <property type="protein sequence ID" value="SHH62780.1"/>
    <property type="molecule type" value="Genomic_DNA"/>
</dbReference>
<name>A0A1M5UIP4_9FIRM</name>
<proteinExistence type="predicted"/>
<protein>
    <recommendedName>
        <fullName evidence="1">IrrE N-terminal-like domain-containing protein</fullName>
    </recommendedName>
</protein>
<dbReference type="RefSeq" id="WP_073196558.1">
    <property type="nucleotide sequence ID" value="NZ_FQXO01000035.1"/>
</dbReference>
<gene>
    <name evidence="2" type="ORF">SAMN02745135_01443</name>
</gene>